<dbReference type="CDD" id="cd03691">
    <property type="entry name" value="BipA_TypA_II"/>
    <property type="match status" value="1"/>
</dbReference>
<dbReference type="InterPro" id="IPR006298">
    <property type="entry name" value="BipA"/>
</dbReference>
<dbReference type="FunFam" id="3.30.70.870:FF:000003">
    <property type="entry name" value="GTP-binding protein TypA"/>
    <property type="match status" value="1"/>
</dbReference>
<evidence type="ECO:0000256" key="1">
    <source>
        <dbReference type="ARBA" id="ARBA00022741"/>
    </source>
</evidence>
<dbReference type="InterPro" id="IPR048876">
    <property type="entry name" value="BipA_C"/>
</dbReference>
<dbReference type="PANTHER" id="PTHR42908">
    <property type="entry name" value="TRANSLATION ELONGATION FACTOR-RELATED"/>
    <property type="match status" value="1"/>
</dbReference>
<feature type="binding site" evidence="4">
    <location>
        <begin position="128"/>
        <end position="131"/>
    </location>
    <ligand>
        <name>GTP</name>
        <dbReference type="ChEBI" id="CHEBI:37565"/>
    </ligand>
</feature>
<evidence type="ECO:0000313" key="7">
    <source>
        <dbReference type="Proteomes" id="UP000010820"/>
    </source>
</evidence>
<sequence>MIENLRNIAIIAHVDHGKTTLVDKLLRLSGTLDRKELENERVMDSNDQEKERGITILAKNTALKWNGYNINIVDTPGHADFGGEVERVMSMVDSVLLVVDAQDGPMPQTRFVTQKAFKAGLRPIVVVNKIDRPGARPDWVIDQIFDLFDNLGATDEQLDFPIVYASALNGIAGMDHEKMDDNMDALFQAIIDHVPSPKVDLDGPFQMQISQLDYNSFLGVIGIGRIARGTIKANSPVTAIGADGKKRNGRILKIMGHSGLQRVEVQEAEAGDIVCVSGMDELYISDTLCDQNNVEALPPLTVDQPTVSMTFQVNDSPFAGKEGKFVTSRNIKDRLEKELLHNVALRVEPGDSPEKFKVSGRGELHLSVLIETMRREGFELAVGRPEVVIIENEAGEKQEPYENVTIDIEEQHQGPVMEQMGLRKGDLSNMVPDGKGRVRLEYTIPARGLIGFRNNFLTLTSGSGILTSTFSHYGAIKAGEVTNRQNGVLVSMATGTALTYSLETLQARGKLFLAPGDEIYEGQLCGINSRDNDLVLNPTKGKKLDNMRASGKDEVIALVPPIKFTLEQALEFIADDELVEVTPKSIRLRKKYLNENDRKRFERSKV</sequence>
<name>L0GSP2_STUST</name>
<comment type="similarity">
    <text evidence="4">Belongs to the TRAFAC class translation factor GTPase superfamily. Classic translation factor GTPase family. BipA subfamily.</text>
</comment>
<evidence type="ECO:0000313" key="6">
    <source>
        <dbReference type="EMBL" id="AGA88400.1"/>
    </source>
</evidence>
<dbReference type="FunFam" id="3.30.70.240:FF:000002">
    <property type="entry name" value="GTP-binding protein TypA"/>
    <property type="match status" value="1"/>
</dbReference>
<dbReference type="Gene3D" id="3.30.70.870">
    <property type="entry name" value="Elongation Factor G (Translational Gtpase), domain 3"/>
    <property type="match status" value="1"/>
</dbReference>
<dbReference type="Pfam" id="PF21018">
    <property type="entry name" value="BipA_C"/>
    <property type="match status" value="1"/>
</dbReference>
<dbReference type="SUPFAM" id="SSF54980">
    <property type="entry name" value="EF-G C-terminal domain-like"/>
    <property type="match status" value="2"/>
</dbReference>
<dbReference type="CDD" id="cd01891">
    <property type="entry name" value="TypA_BipA"/>
    <property type="match status" value="1"/>
</dbReference>
<dbReference type="InterPro" id="IPR035651">
    <property type="entry name" value="BipA_V"/>
</dbReference>
<dbReference type="PROSITE" id="PS00301">
    <property type="entry name" value="G_TR_1"/>
    <property type="match status" value="1"/>
</dbReference>
<dbReference type="GO" id="GO:1990904">
    <property type="term" value="C:ribonucleoprotein complex"/>
    <property type="evidence" value="ECO:0007669"/>
    <property type="project" value="TreeGrafter"/>
</dbReference>
<feature type="domain" description="Tr-type G" evidence="5">
    <location>
        <begin position="3"/>
        <end position="198"/>
    </location>
</feature>
<dbReference type="InterPro" id="IPR042116">
    <property type="entry name" value="TypA/BipA_C"/>
</dbReference>
<dbReference type="GO" id="GO:0000049">
    <property type="term" value="F:tRNA binding"/>
    <property type="evidence" value="ECO:0007669"/>
    <property type="project" value="UniProtKB-KW"/>
</dbReference>
<reference evidence="6 7" key="1">
    <citation type="submission" date="2011-10" db="EMBL/GenBank/DDBJ databases">
        <title>Complete sequence of chromosome of Pseudomonas stutzeri RCH2.</title>
        <authorList>
            <consortium name="US DOE Joint Genome Institute"/>
            <person name="Lucas S."/>
            <person name="Han J."/>
            <person name="Lapidus A."/>
            <person name="Cheng J.-F."/>
            <person name="Goodwin L."/>
            <person name="Pitluck S."/>
            <person name="Peters L."/>
            <person name="Ovchinnikova G."/>
            <person name="Zeytun A."/>
            <person name="Lu M."/>
            <person name="Detter J.C."/>
            <person name="Han C."/>
            <person name="Tapia R."/>
            <person name="Land M."/>
            <person name="Hauser L."/>
            <person name="Kyrpides N."/>
            <person name="Ivanova N."/>
            <person name="Pagani I."/>
            <person name="Chakraborty R."/>
            <person name="Arkin A."/>
            <person name="Dehal P."/>
            <person name="Wall J."/>
            <person name="Hazen T."/>
            <person name="Woyke T."/>
        </authorList>
    </citation>
    <scope>NUCLEOTIDE SEQUENCE [LARGE SCALE GENOMIC DNA]</scope>
    <source>
        <strain evidence="6 7">RCH2</strain>
    </source>
</reference>
<dbReference type="HOGENOM" id="CLU_017016_4_0_6"/>
<dbReference type="InterPro" id="IPR000640">
    <property type="entry name" value="EFG_V-like"/>
</dbReference>
<dbReference type="GO" id="GO:0000027">
    <property type="term" value="P:ribosomal large subunit assembly"/>
    <property type="evidence" value="ECO:0007669"/>
    <property type="project" value="UniProtKB-UniRule"/>
</dbReference>
<dbReference type="HAMAP" id="MF_00849">
    <property type="entry name" value="BipA"/>
    <property type="match status" value="1"/>
</dbReference>
<dbReference type="KEGG" id="psh:Psest_3926"/>
<dbReference type="CDD" id="cd03710">
    <property type="entry name" value="BipA_TypA_C"/>
    <property type="match status" value="1"/>
</dbReference>
<gene>
    <name evidence="4" type="primary">bipA</name>
    <name evidence="6" type="ORF">Psest_3926</name>
</gene>
<dbReference type="EC" id="3.6.5.-" evidence="4"/>
<keyword evidence="4" id="KW-0378">Hydrolase</keyword>
<dbReference type="GO" id="GO:0005525">
    <property type="term" value="F:GTP binding"/>
    <property type="evidence" value="ECO:0007669"/>
    <property type="project" value="UniProtKB-UniRule"/>
</dbReference>
<dbReference type="GO" id="GO:0019843">
    <property type="term" value="F:rRNA binding"/>
    <property type="evidence" value="ECO:0007669"/>
    <property type="project" value="UniProtKB-KW"/>
</dbReference>
<dbReference type="GO" id="GO:0043022">
    <property type="term" value="F:ribosome binding"/>
    <property type="evidence" value="ECO:0007669"/>
    <property type="project" value="UniProtKB-UniRule"/>
</dbReference>
<dbReference type="RefSeq" id="WP_015278578.1">
    <property type="nucleotide sequence ID" value="NC_019936.1"/>
</dbReference>
<feature type="binding site" evidence="4">
    <location>
        <begin position="15"/>
        <end position="20"/>
    </location>
    <ligand>
        <name>GTP</name>
        <dbReference type="ChEBI" id="CHEBI:37565"/>
    </ligand>
</feature>
<keyword evidence="4" id="KW-0963">Cytoplasm</keyword>
<proteinExistence type="inferred from homology"/>
<comment type="function">
    <text evidence="4">A 50S ribosomal subunit assembly protein with GTPase activity, required for 50S subunit assembly at low temperatures, may also play a role in translation. Binds GTP and analogs. Binds the 70S ribosome between the 30S and 50S subunits, in a similar position as ribosome-bound EF-G; it contacts a number of ribosomal proteins, both rRNAs and the A-site tRNA.</text>
</comment>
<accession>L0GSP2</accession>
<dbReference type="Gene3D" id="3.30.70.240">
    <property type="match status" value="1"/>
</dbReference>
<dbReference type="InterPro" id="IPR000795">
    <property type="entry name" value="T_Tr_GTP-bd_dom"/>
</dbReference>
<keyword evidence="4" id="KW-0699">rRNA-binding</keyword>
<organism evidence="6 7">
    <name type="scientific">Stutzerimonas stutzeri RCH2</name>
    <dbReference type="NCBI Taxonomy" id="644801"/>
    <lineage>
        <taxon>Bacteria</taxon>
        <taxon>Pseudomonadati</taxon>
        <taxon>Pseudomonadota</taxon>
        <taxon>Gammaproteobacteria</taxon>
        <taxon>Pseudomonadales</taxon>
        <taxon>Pseudomonadaceae</taxon>
        <taxon>Stutzerimonas</taxon>
    </lineage>
</organism>
<dbReference type="InterPro" id="IPR031157">
    <property type="entry name" value="G_TR_CS"/>
</dbReference>
<evidence type="ECO:0000256" key="4">
    <source>
        <dbReference type="HAMAP-Rule" id="MF_00849"/>
    </source>
</evidence>
<dbReference type="InterPro" id="IPR047042">
    <property type="entry name" value="BipA_II"/>
</dbReference>
<keyword evidence="4" id="KW-0694">RNA-binding</keyword>
<dbReference type="PANTHER" id="PTHR42908:SF8">
    <property type="entry name" value="TR-TYPE G DOMAIN-CONTAINING PROTEIN"/>
    <property type="match status" value="1"/>
</dbReference>
<dbReference type="NCBIfam" id="TIGR01394">
    <property type="entry name" value="TypA_BipA"/>
    <property type="match status" value="1"/>
</dbReference>
<dbReference type="Pfam" id="PF00679">
    <property type="entry name" value="EFG_C"/>
    <property type="match status" value="1"/>
</dbReference>
<dbReference type="SUPFAM" id="SSF50447">
    <property type="entry name" value="Translation proteins"/>
    <property type="match status" value="1"/>
</dbReference>
<dbReference type="GO" id="GO:0003924">
    <property type="term" value="F:GTPase activity"/>
    <property type="evidence" value="ECO:0007669"/>
    <property type="project" value="UniProtKB-UniRule"/>
</dbReference>
<dbReference type="STRING" id="644801.Psest_3926"/>
<dbReference type="InterPro" id="IPR027417">
    <property type="entry name" value="P-loop_NTPase"/>
</dbReference>
<dbReference type="PRINTS" id="PR00315">
    <property type="entry name" value="ELONGATNFCT"/>
</dbReference>
<dbReference type="AlphaFoldDB" id="L0GSP2"/>
<keyword evidence="2 4" id="KW-0342">GTP-binding</keyword>
<dbReference type="GO" id="GO:0010467">
    <property type="term" value="P:gene expression"/>
    <property type="evidence" value="ECO:0007669"/>
    <property type="project" value="UniProtKB-ARBA"/>
</dbReference>
<dbReference type="Pfam" id="PF03144">
    <property type="entry name" value="GTP_EFTU_D2"/>
    <property type="match status" value="1"/>
</dbReference>
<dbReference type="PROSITE" id="PS51722">
    <property type="entry name" value="G_TR_2"/>
    <property type="match status" value="1"/>
</dbReference>
<dbReference type="CDD" id="cd16263">
    <property type="entry name" value="BipA_III"/>
    <property type="match status" value="1"/>
</dbReference>
<evidence type="ECO:0000256" key="2">
    <source>
        <dbReference type="ARBA" id="ARBA00023134"/>
    </source>
</evidence>
<keyword evidence="4" id="KW-0690">Ribosome biogenesis</keyword>
<dbReference type="EMBL" id="CP003071">
    <property type="protein sequence ID" value="AGA88400.1"/>
    <property type="molecule type" value="Genomic_DNA"/>
</dbReference>
<evidence type="ECO:0000259" key="5">
    <source>
        <dbReference type="PROSITE" id="PS51722"/>
    </source>
</evidence>
<dbReference type="SUPFAM" id="SSF52540">
    <property type="entry name" value="P-loop containing nucleoside triphosphate hydrolases"/>
    <property type="match status" value="1"/>
</dbReference>
<dbReference type="Gene3D" id="3.40.50.300">
    <property type="entry name" value="P-loop containing nucleotide triphosphate hydrolases"/>
    <property type="match status" value="1"/>
</dbReference>
<dbReference type="GO" id="GO:0005829">
    <property type="term" value="C:cytosol"/>
    <property type="evidence" value="ECO:0007669"/>
    <property type="project" value="TreeGrafter"/>
</dbReference>
<dbReference type="eggNOG" id="COG1217">
    <property type="taxonomic scope" value="Bacteria"/>
</dbReference>
<dbReference type="NCBIfam" id="TIGR00231">
    <property type="entry name" value="small_GTP"/>
    <property type="match status" value="1"/>
</dbReference>
<dbReference type="InterPro" id="IPR047041">
    <property type="entry name" value="BipA_GTP-bd_dom"/>
</dbReference>
<dbReference type="InterPro" id="IPR047043">
    <property type="entry name" value="BipA_III"/>
</dbReference>
<comment type="subunit">
    <text evidence="4">Monomer.</text>
</comment>
<dbReference type="Gene3D" id="2.40.50.250">
    <property type="entry name" value="bipa protein"/>
    <property type="match status" value="1"/>
</dbReference>
<dbReference type="InterPro" id="IPR004161">
    <property type="entry name" value="EFTu-like_2"/>
</dbReference>
<comment type="catalytic activity">
    <reaction evidence="3 4">
        <text>GTP + H2O = GDP + phosphate + H(+)</text>
        <dbReference type="Rhea" id="RHEA:19669"/>
        <dbReference type="ChEBI" id="CHEBI:15377"/>
        <dbReference type="ChEBI" id="CHEBI:15378"/>
        <dbReference type="ChEBI" id="CHEBI:37565"/>
        <dbReference type="ChEBI" id="CHEBI:43474"/>
        <dbReference type="ChEBI" id="CHEBI:58189"/>
    </reaction>
</comment>
<dbReference type="Pfam" id="PF00009">
    <property type="entry name" value="GTP_EFTU"/>
    <property type="match status" value="1"/>
</dbReference>
<dbReference type="Gene3D" id="2.40.30.10">
    <property type="entry name" value="Translation factors"/>
    <property type="match status" value="1"/>
</dbReference>
<evidence type="ECO:0000256" key="3">
    <source>
        <dbReference type="ARBA" id="ARBA00048548"/>
    </source>
</evidence>
<dbReference type="FunFam" id="2.40.50.250:FF:000001">
    <property type="entry name" value="GTP-binding protein TypA"/>
    <property type="match status" value="1"/>
</dbReference>
<dbReference type="InterPro" id="IPR009000">
    <property type="entry name" value="Transl_B-barrel_sf"/>
</dbReference>
<protein>
    <recommendedName>
        <fullName evidence="4">Large ribosomal subunit assembly factor BipA</fullName>
        <ecNumber evidence="4">3.6.5.-</ecNumber>
    </recommendedName>
    <alternativeName>
        <fullName evidence="4">GTP-binding protein BipA</fullName>
    </alternativeName>
</protein>
<dbReference type="FunFam" id="3.40.50.300:FF:000055">
    <property type="entry name" value="GTP-binding protein TypA"/>
    <property type="match status" value="1"/>
</dbReference>
<dbReference type="GO" id="GO:0097216">
    <property type="term" value="F:guanosine tetraphosphate binding"/>
    <property type="evidence" value="ECO:0007669"/>
    <property type="project" value="UniProtKB-ARBA"/>
</dbReference>
<dbReference type="InterPro" id="IPR005225">
    <property type="entry name" value="Small_GTP-bd"/>
</dbReference>
<dbReference type="Proteomes" id="UP000010820">
    <property type="component" value="Chromosome"/>
</dbReference>
<keyword evidence="4" id="KW-0820">tRNA-binding</keyword>
<dbReference type="GO" id="GO:0009409">
    <property type="term" value="P:response to cold"/>
    <property type="evidence" value="ECO:0007669"/>
    <property type="project" value="UniProtKB-ARBA"/>
</dbReference>
<dbReference type="InterPro" id="IPR035647">
    <property type="entry name" value="EFG_III/V"/>
</dbReference>
<comment type="subcellular location">
    <subcellularLocation>
        <location evidence="4">Cytoplasm</location>
    </subcellularLocation>
    <text evidence="4">Binds to ribosomes.</text>
</comment>
<dbReference type="PATRIC" id="fig|644801.3.peg.3823"/>
<dbReference type="FunFam" id="2.40.30.10:FF:000016">
    <property type="entry name" value="GTP-binding protein TypA"/>
    <property type="match status" value="1"/>
</dbReference>
<keyword evidence="1 4" id="KW-0547">Nucleotide-binding</keyword>